<comment type="catalytic activity">
    <reaction evidence="1">
        <text>beta-D-GlcNAc-(1-&gt;4)-Mur2Ac(oyl-L-Ala-gamma-D-O-P-Glu-L-Lys-D-Ala-D-Ala)-di-trans,octa-cis-undecaprenyl diphosphate + NH4(+) = beta-D-GlcNAc-(1-&gt;4)-Mur2Ac(oyl-L-Ala-D-isoglutaminyl-L-Lys-D-Ala-D-Ala)-di-trans,octa-cis-undecaprenyl diphosphate + phosphate + H(+)</text>
        <dbReference type="Rhea" id="RHEA:57932"/>
        <dbReference type="ChEBI" id="CHEBI:15378"/>
        <dbReference type="ChEBI" id="CHEBI:28938"/>
        <dbReference type="ChEBI" id="CHEBI:43474"/>
        <dbReference type="ChEBI" id="CHEBI:62233"/>
        <dbReference type="ChEBI" id="CHEBI:143132"/>
    </reaction>
</comment>
<evidence type="ECO:0000259" key="2">
    <source>
        <dbReference type="Pfam" id="PF08245"/>
    </source>
</evidence>
<keyword evidence="1" id="KW-0573">Peptidoglycan synthesis</keyword>
<keyword evidence="1" id="KW-0067">ATP-binding</keyword>
<evidence type="ECO:0000259" key="3">
    <source>
        <dbReference type="Pfam" id="PF08353"/>
    </source>
</evidence>
<dbReference type="GO" id="GO:0008360">
    <property type="term" value="P:regulation of cell shape"/>
    <property type="evidence" value="ECO:0007669"/>
    <property type="project" value="UniProtKB-KW"/>
</dbReference>
<comment type="caution">
    <text evidence="4">The sequence shown here is derived from an EMBL/GenBank/DDBJ whole genome shotgun (WGS) entry which is preliminary data.</text>
</comment>
<dbReference type="PANTHER" id="PTHR23135:SF7">
    <property type="entry name" value="LIPID II ISOGLUTAMINYL SYNTHASE (GLUTAMINE-HYDROLYZING) SUBUNIT MURT"/>
    <property type="match status" value="1"/>
</dbReference>
<feature type="binding site" evidence="1">
    <location>
        <position position="286"/>
    </location>
    <ligand>
        <name>Zn(2+)</name>
        <dbReference type="ChEBI" id="CHEBI:29105"/>
    </ligand>
</feature>
<keyword evidence="1" id="KW-0133">Cell shape</keyword>
<dbReference type="Gene3D" id="3.40.1190.10">
    <property type="entry name" value="Mur-like, catalytic domain"/>
    <property type="match status" value="1"/>
</dbReference>
<keyword evidence="1" id="KW-0961">Cell wall biogenesis/degradation</keyword>
<dbReference type="GO" id="GO:0140282">
    <property type="term" value="F:carbon-nitrogen ligase activity on lipid II"/>
    <property type="evidence" value="ECO:0007669"/>
    <property type="project" value="UniProtKB-UniRule"/>
</dbReference>
<dbReference type="Proteomes" id="UP000034617">
    <property type="component" value="Unassembled WGS sequence"/>
</dbReference>
<dbReference type="InterPro" id="IPR043703">
    <property type="entry name" value="Lipid_II_synth_MurT"/>
</dbReference>
<keyword evidence="1" id="KW-0547">Nucleotide-binding</keyword>
<dbReference type="GO" id="GO:0016881">
    <property type="term" value="F:acid-amino acid ligase activity"/>
    <property type="evidence" value="ECO:0007669"/>
    <property type="project" value="InterPro"/>
</dbReference>
<dbReference type="EC" id="6.3.5.13" evidence="1"/>
<proteinExistence type="inferred from homology"/>
<reference evidence="4 5" key="1">
    <citation type="journal article" date="2015" name="Nature">
        <title>rRNA introns, odd ribosomes, and small enigmatic genomes across a large radiation of phyla.</title>
        <authorList>
            <person name="Brown C.T."/>
            <person name="Hug L.A."/>
            <person name="Thomas B.C."/>
            <person name="Sharon I."/>
            <person name="Castelle C.J."/>
            <person name="Singh A."/>
            <person name="Wilkins M.J."/>
            <person name="Williams K.H."/>
            <person name="Banfield J.F."/>
        </authorList>
    </citation>
    <scope>NUCLEOTIDE SEQUENCE [LARGE SCALE GENOMIC DNA]</scope>
</reference>
<dbReference type="InterPro" id="IPR013221">
    <property type="entry name" value="Mur_ligase_cen"/>
</dbReference>
<keyword evidence="1" id="KW-0436">Ligase</keyword>
<feature type="active site" evidence="1">
    <location>
        <position position="394"/>
    </location>
</feature>
<dbReference type="InterPro" id="IPR036565">
    <property type="entry name" value="Mur-like_cat_sf"/>
</dbReference>
<dbReference type="GO" id="GO:0009252">
    <property type="term" value="P:peptidoglycan biosynthetic process"/>
    <property type="evidence" value="ECO:0007669"/>
    <property type="project" value="UniProtKB-UniRule"/>
</dbReference>
<dbReference type="GO" id="GO:0071555">
    <property type="term" value="P:cell wall organization"/>
    <property type="evidence" value="ECO:0007669"/>
    <property type="project" value="UniProtKB-KW"/>
</dbReference>
<comment type="pathway">
    <text evidence="1">Cell wall biogenesis; peptidoglycan biosynthesis.</text>
</comment>
<gene>
    <name evidence="1" type="primary">murT</name>
    <name evidence="4" type="ORF">UW22_C0035G0006</name>
</gene>
<evidence type="ECO:0000256" key="1">
    <source>
        <dbReference type="HAMAP-Rule" id="MF_02214"/>
    </source>
</evidence>
<protein>
    <recommendedName>
        <fullName evidence="1">Lipid II isoglutaminyl synthase (glutamine-hydrolyzing) subunit MurT</fullName>
        <ecNumber evidence="1">6.3.5.13</ecNumber>
    </recommendedName>
</protein>
<comment type="catalytic activity">
    <reaction evidence="1">
        <text>beta-D-GlcNAc-(1-&gt;4)-Mur2Ac(oyl-L-Ala-gamma-D-Glu-L-Lys-D-Ala-D-Ala)-di-trans,octa-cis-undecaprenyl diphosphate + L-glutamine + ATP + H2O = beta-D-GlcNAc-(1-&gt;4)-Mur2Ac(oyl-L-Ala-D-isoglutaminyl-L-Lys-D-Ala-D-Ala)-di-trans,octa-cis-undecaprenyl diphosphate + L-glutamate + ADP + phosphate + H(+)</text>
        <dbReference type="Rhea" id="RHEA:57928"/>
        <dbReference type="ChEBI" id="CHEBI:15377"/>
        <dbReference type="ChEBI" id="CHEBI:15378"/>
        <dbReference type="ChEBI" id="CHEBI:29985"/>
        <dbReference type="ChEBI" id="CHEBI:30616"/>
        <dbReference type="ChEBI" id="CHEBI:43474"/>
        <dbReference type="ChEBI" id="CHEBI:58359"/>
        <dbReference type="ChEBI" id="CHEBI:60033"/>
        <dbReference type="ChEBI" id="CHEBI:62233"/>
        <dbReference type="ChEBI" id="CHEBI:456216"/>
        <dbReference type="EC" id="6.3.5.13"/>
    </reaction>
</comment>
<accession>A0A0G1IXZ1</accession>
<comment type="similarity">
    <text evidence="1">Belongs to the MurCDEF family. MurT subfamily.</text>
</comment>
<sequence length="503" mass="56952">MYLIAMLLGKSISFISRLFNLGAGATWPGEIALWFDPRILPKLLPRIKKGVIIVAGTNGKTTTTLMVKKILEDQEYGILHNESGANLLNGIVSAFLADGRKTYDYAVFEVDENTLPAIIFNFQFSIFNKNLKKNKTKYSIVLLNLFRDQLDRYGEVDTIANNWLNALETIDNNTTVLINADDPHLAFIGREISLHMSSLPRNKMRGRLQQGSKIPASAFAEASVDRQGRNDNKNQNIQYFGIDDKKYYLPKMQHATDTIFCPSCGNRLTFEGVYFSHLGDWMCTKCGFTHPASTITSSQVTSPLEGVYNMYNTLAATLVLKTTGIDKKQIQKGLQNFTPAFGRMEDISYKGKDVRILLSKNPTGFNESLRTVLSSKHKGPMMLLLNDRIPDGTDVSWIWDVDFEVLAHDEHKIKEQDERKIIVSGDRVLDMGLRLKYSIDISKIKDQRSKIQIKNQKYRIIENLRKAVDEFVAQIKEGETGWILATYSAMLDVRKILTGKKIL</sequence>
<evidence type="ECO:0000313" key="4">
    <source>
        <dbReference type="EMBL" id="KKT36642.1"/>
    </source>
</evidence>
<comment type="function">
    <text evidence="1">The lipid II isoglutaminyl synthase complex catalyzes the formation of alpha-D-isoglutamine in the cell wall lipid II stem peptide. The MurT subunit catalyzes the ATP-dependent amidation of D-glutamate residue of lipid II, converting it to an isoglutamine residue.</text>
</comment>
<organism evidence="4 5">
    <name type="scientific">Candidatus Gottesmanbacteria bacterium GW2011_GWB1_44_11c</name>
    <dbReference type="NCBI Taxonomy" id="1618447"/>
    <lineage>
        <taxon>Bacteria</taxon>
        <taxon>Candidatus Gottesmaniibacteriota</taxon>
    </lineage>
</organism>
<dbReference type="InterPro" id="IPR013564">
    <property type="entry name" value="MurT_C"/>
</dbReference>
<dbReference type="AlphaFoldDB" id="A0A0G1IXZ1"/>
<dbReference type="GO" id="GO:0008270">
    <property type="term" value="F:zinc ion binding"/>
    <property type="evidence" value="ECO:0007669"/>
    <property type="project" value="UniProtKB-UniRule"/>
</dbReference>
<dbReference type="Pfam" id="PF08245">
    <property type="entry name" value="Mur_ligase_M"/>
    <property type="match status" value="1"/>
</dbReference>
<dbReference type="UniPathway" id="UPA00219"/>
<evidence type="ECO:0000313" key="5">
    <source>
        <dbReference type="Proteomes" id="UP000034617"/>
    </source>
</evidence>
<dbReference type="PANTHER" id="PTHR23135">
    <property type="entry name" value="MUR LIGASE FAMILY MEMBER"/>
    <property type="match status" value="1"/>
</dbReference>
<comment type="catalytic activity">
    <reaction evidence="1">
        <text>beta-D-GlcNAc-(1-&gt;4)-Mur2Ac(oyl-L-Ala-gamma-D-Glu-L-Lys-D-Ala-D-Ala)-di-trans,octa-cis-undecaprenyl diphosphate + ATP = beta-D-GlcNAc-(1-&gt;4)-Mur2Ac(oyl-L-Ala-gamma-D-O-P-Glu-L-Lys-D-Ala-D-Ala)-di-trans,octa-cis-undecaprenyl diphosphate + ADP</text>
        <dbReference type="Rhea" id="RHEA:59488"/>
        <dbReference type="ChEBI" id="CHEBI:30616"/>
        <dbReference type="ChEBI" id="CHEBI:60033"/>
        <dbReference type="ChEBI" id="CHEBI:143132"/>
        <dbReference type="ChEBI" id="CHEBI:456216"/>
    </reaction>
</comment>
<name>A0A0G1IXZ1_9BACT</name>
<dbReference type="EMBL" id="LCHM01000035">
    <property type="protein sequence ID" value="KKT36642.1"/>
    <property type="molecule type" value="Genomic_DNA"/>
</dbReference>
<dbReference type="Pfam" id="PF08353">
    <property type="entry name" value="MurT_C"/>
    <property type="match status" value="1"/>
</dbReference>
<comment type="subunit">
    <text evidence="1">Forms a heterodimer with GatD.</text>
</comment>
<dbReference type="SUPFAM" id="SSF53623">
    <property type="entry name" value="MurD-like peptide ligases, catalytic domain"/>
    <property type="match status" value="1"/>
</dbReference>
<feature type="domain" description="Lipid II isoglutaminyl synthase (glutamine-hydrolyzing) subunit MurT C-terminal" evidence="3">
    <location>
        <begin position="358"/>
        <end position="490"/>
    </location>
</feature>
<feature type="binding site" evidence="1">
    <location>
        <position position="283"/>
    </location>
    <ligand>
        <name>Zn(2+)</name>
        <dbReference type="ChEBI" id="CHEBI:29105"/>
    </ligand>
</feature>
<keyword evidence="1" id="KW-0862">Zinc</keyword>
<keyword evidence="1" id="KW-0479">Metal-binding</keyword>
<dbReference type="PATRIC" id="fig|1618447.3.peg.833"/>
<feature type="binding site" evidence="1">
    <location>
        <position position="264"/>
    </location>
    <ligand>
        <name>Zn(2+)</name>
        <dbReference type="ChEBI" id="CHEBI:29105"/>
    </ligand>
</feature>
<dbReference type="HAMAP" id="MF_02214">
    <property type="entry name" value="Lipid_II_synth_MurT"/>
    <property type="match status" value="1"/>
</dbReference>
<dbReference type="GO" id="GO:0005524">
    <property type="term" value="F:ATP binding"/>
    <property type="evidence" value="ECO:0007669"/>
    <property type="project" value="UniProtKB-UniRule"/>
</dbReference>
<feature type="domain" description="Mur ligase central" evidence="2">
    <location>
        <begin position="54"/>
        <end position="189"/>
    </location>
</feature>
<feature type="binding site" evidence="1">
    <location>
        <position position="261"/>
    </location>
    <ligand>
        <name>Zn(2+)</name>
        <dbReference type="ChEBI" id="CHEBI:29105"/>
    </ligand>
</feature>